<dbReference type="Pfam" id="PF05787">
    <property type="entry name" value="PhoX"/>
    <property type="match status" value="1"/>
</dbReference>
<proteinExistence type="predicted"/>
<name>A0A6J4U4V8_9SPHN</name>
<dbReference type="InterPro" id="IPR013783">
    <property type="entry name" value="Ig-like_fold"/>
</dbReference>
<sequence length="842" mass="88439">MDGTTAITTSYTDGDVDTNRSNNLDLHSLVEQRYSRRQTMMGGLGALSAAALSTTLAGCGGDDDDNDTVAETPPATTVTLGGQGQSSSGKVVSLTGTMSGGAAASTMSISQVSGPPVALSSTGPASATFVAPSVAAATPVVFRLTATDASGRQATGDATVTIEPARLDFAAVPKNLNDVVTVPAGYTATVLYRLGDPLNAGTGPYANNGTDTGFSSRAGDHGDALYYYGLTPDARGRDDNNSRQGLLVMNHENITQRYLHPNGPTNSGPNGTRPEAEALKEMEAHGVSVVEVARAGDTGAWSYVQTGQLNRRITPLTPTQINGPVRGSALVRTRYSADGTAGRGTINNCANGYTPWATNLTCEENWAGYFRRVAATDNPRRTAKEIAGFNRYGVGGNGNYGWASVQTTERDNTIYLRWNASVQGATAADDFRNEANQYGWVVEIDPYDPSAAPRKRTALGRFNHEGAWPGNFVAGRRPAFYMGDDARGEYVYKFVSATPWAAADAQRADRLAVGDKYLDSGTLYVARFAADGSGVWLPLVFGQGPLTAANPAYAFADQADVLVHTRLAADALGATRMDRPEWTAVNPATGEMYLTLTNNTQRTAANTDAANPRAYVDPKQPTGDQVNADPASPLQRTTGNANGHILRLREAGDTTEATTFRWDNYLFGAGSDLDAANINVSGLTAQNDLSSPDGLWFGRPTNASGNVKPVLWIQTDDGAFTDVTNCMMLAAMPGVTGDGGARTITNNDGTRTGTQATLIGATPTAATLRRFLVGPNECEITGVDSTPDGRSLFVNIQHPGEDGTLARLTSNWPASQTGPAPGVRPRSATVVITKDDGGVVGL</sequence>
<dbReference type="EMBL" id="CADCVX010000642">
    <property type="protein sequence ID" value="CAA9539183.1"/>
    <property type="molecule type" value="Genomic_DNA"/>
</dbReference>
<feature type="region of interest" description="Disordered" evidence="1">
    <location>
        <begin position="1"/>
        <end position="21"/>
    </location>
</feature>
<feature type="region of interest" description="Disordered" evidence="1">
    <location>
        <begin position="62"/>
        <end position="89"/>
    </location>
</feature>
<evidence type="ECO:0000256" key="1">
    <source>
        <dbReference type="SAM" id="MobiDB-lite"/>
    </source>
</evidence>
<feature type="compositionally biased region" description="Polar residues" evidence="1">
    <location>
        <begin position="1"/>
        <end position="12"/>
    </location>
</feature>
<gene>
    <name evidence="2" type="ORF">AVDCRST_MAG91-3672</name>
</gene>
<dbReference type="Gene3D" id="2.60.40.10">
    <property type="entry name" value="Immunoglobulins"/>
    <property type="match status" value="1"/>
</dbReference>
<protein>
    <submittedName>
        <fullName evidence="2">Phosphatase</fullName>
    </submittedName>
</protein>
<feature type="compositionally biased region" description="Low complexity" evidence="1">
    <location>
        <begin position="69"/>
        <end position="89"/>
    </location>
</feature>
<accession>A0A6J4U4V8</accession>
<dbReference type="AlphaFoldDB" id="A0A6J4U4V8"/>
<feature type="region of interest" description="Disordered" evidence="1">
    <location>
        <begin position="605"/>
        <end position="640"/>
    </location>
</feature>
<dbReference type="PANTHER" id="PTHR35399:SF2">
    <property type="entry name" value="DUF839 DOMAIN-CONTAINING PROTEIN"/>
    <property type="match status" value="1"/>
</dbReference>
<reference evidence="2" key="1">
    <citation type="submission" date="2020-02" db="EMBL/GenBank/DDBJ databases">
        <authorList>
            <person name="Meier V. D."/>
        </authorList>
    </citation>
    <scope>NUCLEOTIDE SEQUENCE</scope>
    <source>
        <strain evidence="2">AVDCRST_MAG91</strain>
    </source>
</reference>
<dbReference type="InterPro" id="IPR008557">
    <property type="entry name" value="PhoX"/>
</dbReference>
<evidence type="ECO:0000313" key="2">
    <source>
        <dbReference type="EMBL" id="CAA9539183.1"/>
    </source>
</evidence>
<dbReference type="PANTHER" id="PTHR35399">
    <property type="entry name" value="SLR8030 PROTEIN"/>
    <property type="match status" value="1"/>
</dbReference>
<organism evidence="2">
    <name type="scientific">uncultured Sphingomonadaceae bacterium</name>
    <dbReference type="NCBI Taxonomy" id="169976"/>
    <lineage>
        <taxon>Bacteria</taxon>
        <taxon>Pseudomonadati</taxon>
        <taxon>Pseudomonadota</taxon>
        <taxon>Alphaproteobacteria</taxon>
        <taxon>Sphingomonadales</taxon>
        <taxon>Sphingomonadaceae</taxon>
        <taxon>environmental samples</taxon>
    </lineage>
</organism>